<dbReference type="Proteomes" id="UP000296049">
    <property type="component" value="Unassembled WGS sequence"/>
</dbReference>
<evidence type="ECO:0000313" key="2">
    <source>
        <dbReference type="Proteomes" id="UP000296049"/>
    </source>
</evidence>
<accession>R0KVD3</accession>
<organism evidence="1 2">
    <name type="scientific">Anas platyrhynchos</name>
    <name type="common">Mallard</name>
    <name type="synonym">Anas boschas</name>
    <dbReference type="NCBI Taxonomy" id="8839"/>
    <lineage>
        <taxon>Eukaryota</taxon>
        <taxon>Metazoa</taxon>
        <taxon>Chordata</taxon>
        <taxon>Craniata</taxon>
        <taxon>Vertebrata</taxon>
        <taxon>Euteleostomi</taxon>
        <taxon>Archelosauria</taxon>
        <taxon>Archosauria</taxon>
        <taxon>Dinosauria</taxon>
        <taxon>Saurischia</taxon>
        <taxon>Theropoda</taxon>
        <taxon>Coelurosauria</taxon>
        <taxon>Aves</taxon>
        <taxon>Neognathae</taxon>
        <taxon>Galloanserae</taxon>
        <taxon>Anseriformes</taxon>
        <taxon>Anatidae</taxon>
        <taxon>Anatinae</taxon>
        <taxon>Anas</taxon>
    </lineage>
</organism>
<dbReference type="AlphaFoldDB" id="R0KVD3"/>
<name>R0KVD3_ANAPL</name>
<sequence length="476" mass="51766">MSSKSLADDHYTEPYKEENSLFERKGCFLGMALGFYKSSGEIVPPEAETSPLQGGFQDATGKSCAFRGVLLQQLPQGKVAPPPLPKTSALQADPETNGMEQILQHHSNSESISCSMYFPANLPELEGQTHLVLISLRPFHCALWSPLAMASRSARSQLPPHVAAGGSKKPSFISKTLTERAALKQPLQTRNAVRSEQRMLLPIAGGVLGSNTGTETRSQSAPWHGQGISLFLCSYSRLSAMIDPCFPETMTTNRYLRYLHLHLSGVRLIFLEDQCCKTTLGFMEPVPLLPGVQQAGVCIADTLHMLHPPHLAQQGKRLWGTLTISLAKSPSWKDTCMLPAAGDTCTSSCHPWKSRGTWTSPEMSSKCLPAKSLSSKEIKTPQTLNISSYREAVGVGTSDTAAAQSAFCPFLQSFTVQHLATHSIPLPVRGLVLQRQAPSSPQLTASPAPPAQQLWEKKKGNEWESTTCNSCTFALH</sequence>
<evidence type="ECO:0000313" key="1">
    <source>
        <dbReference type="EMBL" id="EOA93109.1"/>
    </source>
</evidence>
<keyword evidence="2" id="KW-1185">Reference proteome</keyword>
<protein>
    <submittedName>
        <fullName evidence="1">Uncharacterized protein</fullName>
    </submittedName>
</protein>
<reference evidence="2" key="1">
    <citation type="journal article" date="2013" name="Nat. Genet.">
        <title>The duck genome and transcriptome provide insight into an avian influenza virus reservoir species.</title>
        <authorList>
            <person name="Huang Y."/>
            <person name="Li Y."/>
            <person name="Burt D.W."/>
            <person name="Chen H."/>
            <person name="Zhang Y."/>
            <person name="Qian W."/>
            <person name="Kim H."/>
            <person name="Gan S."/>
            <person name="Zhao Y."/>
            <person name="Li J."/>
            <person name="Yi K."/>
            <person name="Feng H."/>
            <person name="Zhu P."/>
            <person name="Li B."/>
            <person name="Liu Q."/>
            <person name="Fairley S."/>
            <person name="Magor K.E."/>
            <person name="Du Z."/>
            <person name="Hu X."/>
            <person name="Goodman L."/>
            <person name="Tafer H."/>
            <person name="Vignal A."/>
            <person name="Lee T."/>
            <person name="Kim K.W."/>
            <person name="Sheng Z."/>
            <person name="An Y."/>
            <person name="Searle S."/>
            <person name="Herrero J."/>
            <person name="Groenen M.A."/>
            <person name="Crooijmans R.P."/>
            <person name="Faraut T."/>
            <person name="Cai Q."/>
            <person name="Webster R.G."/>
            <person name="Aldridge J.R."/>
            <person name="Warren W.C."/>
            <person name="Bartschat S."/>
            <person name="Kehr S."/>
            <person name="Marz M."/>
            <person name="Stadler P.F."/>
            <person name="Smith J."/>
            <person name="Kraus R.H."/>
            <person name="Zhao Y."/>
            <person name="Ren L."/>
            <person name="Fei J."/>
            <person name="Morisson M."/>
            <person name="Kaiser P."/>
            <person name="Griffin D.K."/>
            <person name="Rao M."/>
            <person name="Pitel F."/>
            <person name="Wang J."/>
            <person name="Li N."/>
        </authorList>
    </citation>
    <scope>NUCLEOTIDE SEQUENCE [LARGE SCALE GENOMIC DNA]</scope>
</reference>
<dbReference type="EMBL" id="KB748974">
    <property type="protein sequence ID" value="EOA93109.1"/>
    <property type="molecule type" value="Genomic_DNA"/>
</dbReference>
<proteinExistence type="predicted"/>
<gene>
    <name evidence="1" type="ORF">Anapl_15235</name>
</gene>